<dbReference type="InterPro" id="IPR053859">
    <property type="entry name" value="MVD-like_N"/>
</dbReference>
<comment type="caution">
    <text evidence="10">The sequence shown here is derived from an EMBL/GenBank/DDBJ whole genome shotgun (WGS) entry which is preliminary data.</text>
</comment>
<evidence type="ECO:0000256" key="6">
    <source>
        <dbReference type="ARBA" id="ARBA00023098"/>
    </source>
</evidence>
<dbReference type="GO" id="GO:0005829">
    <property type="term" value="C:cytosol"/>
    <property type="evidence" value="ECO:0007669"/>
    <property type="project" value="InterPro"/>
</dbReference>
<keyword evidence="11" id="KW-1185">Reference proteome</keyword>
<dbReference type="Pfam" id="PF22700">
    <property type="entry name" value="MVD-like_N"/>
    <property type="match status" value="1"/>
</dbReference>
<feature type="domain" description="Diphosphomevalonate decarboxylase-like N-terminal" evidence="9">
    <location>
        <begin position="10"/>
        <end position="162"/>
    </location>
</feature>
<dbReference type="AlphaFoldDB" id="A0A199NVB5"/>
<evidence type="ECO:0000256" key="3">
    <source>
        <dbReference type="ARBA" id="ARBA00022516"/>
    </source>
</evidence>
<dbReference type="InterPro" id="IPR029765">
    <property type="entry name" value="Mev_diP_decarb"/>
</dbReference>
<accession>A0A199NVB5</accession>
<feature type="domain" description="Mvd1 C-terminal" evidence="8">
    <location>
        <begin position="179"/>
        <end position="311"/>
    </location>
</feature>
<dbReference type="PANTHER" id="PTHR10977">
    <property type="entry name" value="DIPHOSPHOMEVALONATE DECARBOXYLASE"/>
    <property type="match status" value="1"/>
</dbReference>
<evidence type="ECO:0000256" key="2">
    <source>
        <dbReference type="ARBA" id="ARBA00012296"/>
    </source>
</evidence>
<keyword evidence="7" id="KW-0456">Lyase</keyword>
<dbReference type="GO" id="GO:0019287">
    <property type="term" value="P:isopentenyl diphosphate biosynthetic process, mevalonate pathway"/>
    <property type="evidence" value="ECO:0007669"/>
    <property type="project" value="InterPro"/>
</dbReference>
<dbReference type="InterPro" id="IPR036554">
    <property type="entry name" value="GHMP_kinase_C_sf"/>
</dbReference>
<dbReference type="PANTHER" id="PTHR10977:SF3">
    <property type="entry name" value="DIPHOSPHOMEVALONATE DECARBOXYLASE"/>
    <property type="match status" value="1"/>
</dbReference>
<evidence type="ECO:0000256" key="1">
    <source>
        <dbReference type="ARBA" id="ARBA00008831"/>
    </source>
</evidence>
<dbReference type="SUPFAM" id="SSF55060">
    <property type="entry name" value="GHMP Kinase, C-terminal domain"/>
    <property type="match status" value="1"/>
</dbReference>
<dbReference type="GO" id="GO:0004163">
    <property type="term" value="F:diphosphomevalonate decarboxylase activity"/>
    <property type="evidence" value="ECO:0007669"/>
    <property type="project" value="UniProtKB-EC"/>
</dbReference>
<evidence type="ECO:0000259" key="9">
    <source>
        <dbReference type="Pfam" id="PF22700"/>
    </source>
</evidence>
<dbReference type="GO" id="GO:0005524">
    <property type="term" value="F:ATP binding"/>
    <property type="evidence" value="ECO:0007669"/>
    <property type="project" value="UniProtKB-KW"/>
</dbReference>
<dbReference type="Gene3D" id="3.30.70.890">
    <property type="entry name" value="GHMP kinase, C-terminal domain"/>
    <property type="match status" value="1"/>
</dbReference>
<protein>
    <recommendedName>
        <fullName evidence="2">diphosphomevalonate decarboxylase</fullName>
        <ecNumber evidence="2">4.1.1.33</ecNumber>
    </recommendedName>
</protein>
<keyword evidence="4" id="KW-0547">Nucleotide-binding</keyword>
<dbReference type="RefSeq" id="WP_055684605.1">
    <property type="nucleotide sequence ID" value="NZ_LJBJ02000002.1"/>
</dbReference>
<reference evidence="10" key="1">
    <citation type="submission" date="2016-06" db="EMBL/GenBank/DDBJ databases">
        <title>Identification of putative biosynthetic pathways for the production of bioactive secondary metabolites by the marine actinomycete Kocuria kristinae RUTW2-3.</title>
        <authorList>
            <person name="Waterworth S.C."/>
            <person name="Walmsley T.A."/>
            <person name="Matongo T."/>
            <person name="Davies-Coleman M.T."/>
            <person name="Dorrington R.A."/>
        </authorList>
    </citation>
    <scope>NUCLEOTIDE SEQUENCE [LARGE SCALE GENOMIC DNA]</scope>
    <source>
        <strain evidence="10">RUTW2-3</strain>
    </source>
</reference>
<dbReference type="SUPFAM" id="SSF54211">
    <property type="entry name" value="Ribosomal protein S5 domain 2-like"/>
    <property type="match status" value="1"/>
</dbReference>
<name>A0A199NVB5_9MICC</name>
<evidence type="ECO:0000256" key="4">
    <source>
        <dbReference type="ARBA" id="ARBA00022741"/>
    </source>
</evidence>
<dbReference type="Pfam" id="PF18376">
    <property type="entry name" value="MDD_C"/>
    <property type="match status" value="1"/>
</dbReference>
<keyword evidence="3" id="KW-0444">Lipid biosynthesis</keyword>
<evidence type="ECO:0000256" key="5">
    <source>
        <dbReference type="ARBA" id="ARBA00022840"/>
    </source>
</evidence>
<dbReference type="Gene3D" id="3.30.230.10">
    <property type="match status" value="1"/>
</dbReference>
<keyword evidence="6" id="KW-0443">Lipid metabolism</keyword>
<dbReference type="PIRSF" id="PIRSF015950">
    <property type="entry name" value="Mev_P_decrbx"/>
    <property type="match status" value="1"/>
</dbReference>
<gene>
    <name evidence="10" type="ORF">AN277_0202100</name>
</gene>
<evidence type="ECO:0000259" key="8">
    <source>
        <dbReference type="Pfam" id="PF18376"/>
    </source>
</evidence>
<dbReference type="NCBIfam" id="TIGR01240">
    <property type="entry name" value="mevDPdecarb"/>
    <property type="match status" value="1"/>
</dbReference>
<dbReference type="Proteomes" id="UP000053171">
    <property type="component" value="Unassembled WGS sequence"/>
</dbReference>
<dbReference type="InterPro" id="IPR041431">
    <property type="entry name" value="Mvd1_C"/>
</dbReference>
<proteinExistence type="inferred from homology"/>
<dbReference type="InterPro" id="IPR014721">
    <property type="entry name" value="Ribsml_uS5_D2-typ_fold_subgr"/>
</dbReference>
<evidence type="ECO:0000313" key="10">
    <source>
        <dbReference type="EMBL" id="OAX52760.1"/>
    </source>
</evidence>
<dbReference type="FunFam" id="3.30.230.10:FF:000072">
    <property type="entry name" value="Diphosphomevalonate decarboxylase"/>
    <property type="match status" value="1"/>
</dbReference>
<evidence type="ECO:0000313" key="11">
    <source>
        <dbReference type="Proteomes" id="UP000053171"/>
    </source>
</evidence>
<organism evidence="10 11">
    <name type="scientific">Rothia kristinae</name>
    <dbReference type="NCBI Taxonomy" id="37923"/>
    <lineage>
        <taxon>Bacteria</taxon>
        <taxon>Bacillati</taxon>
        <taxon>Actinomycetota</taxon>
        <taxon>Actinomycetes</taxon>
        <taxon>Micrococcales</taxon>
        <taxon>Micrococcaceae</taxon>
        <taxon>Rothia</taxon>
    </lineage>
</organism>
<dbReference type="InterPro" id="IPR020568">
    <property type="entry name" value="Ribosomal_Su5_D2-typ_SF"/>
</dbReference>
<dbReference type="InterPro" id="IPR005935">
    <property type="entry name" value="Mev_decarb"/>
</dbReference>
<sequence length="331" mass="34433">MSRQPATAVAHPNLALIKYWGKRDEQLVLPHTGSLSLTLDVFPTTTTVTPDPELSADAFTLNGVEQTGTSAARVTAFLDLVRRLAGSTAHARVVSENSVPTGAGLASSASGFAALARAAAAAYGLPEDARTVSRLARRGSGSAARSVLGNLVIWHDGKGAEDPDAASFAEQVPGPRLGMVIAVVSARTKAVSSRTAMRETVATSPYFPGWVESTAQDLRDMRAALAAGDVEAVGELTESSALRMHAAIMGNRPPVRYLAPTSVALFDAVAALRAEGLGAWATADAGPNVAVLTRAEDVPTLRDRLAERFPDLRLISAQAGPGAHLLDRGRA</sequence>
<keyword evidence="5" id="KW-0067">ATP-binding</keyword>
<dbReference type="EC" id="4.1.1.33" evidence="2"/>
<dbReference type="EMBL" id="LJBJ02000002">
    <property type="protein sequence ID" value="OAX52760.1"/>
    <property type="molecule type" value="Genomic_DNA"/>
</dbReference>
<evidence type="ECO:0000256" key="7">
    <source>
        <dbReference type="ARBA" id="ARBA00023239"/>
    </source>
</evidence>
<comment type="similarity">
    <text evidence="1">Belongs to the diphosphomevalonate decarboxylase family.</text>
</comment>